<dbReference type="Gene3D" id="3.20.10.10">
    <property type="entry name" value="D-amino Acid Aminotransferase, subunit A, domain 2"/>
    <property type="match status" value="1"/>
</dbReference>
<dbReference type="InterPro" id="IPR043131">
    <property type="entry name" value="BCAT-like_N"/>
</dbReference>
<comment type="similarity">
    <text evidence="2 4">Belongs to the class-IV pyridoxal-phosphate-dependent aminotransferase family.</text>
</comment>
<dbReference type="InterPro" id="IPR043132">
    <property type="entry name" value="BCAT-like_C"/>
</dbReference>
<dbReference type="EMBL" id="JBHSGF010000013">
    <property type="protein sequence ID" value="MFC4556492.1"/>
    <property type="molecule type" value="Genomic_DNA"/>
</dbReference>
<dbReference type="InterPro" id="IPR018300">
    <property type="entry name" value="Aminotrans_IV_CS"/>
</dbReference>
<dbReference type="GO" id="GO:0008483">
    <property type="term" value="F:transaminase activity"/>
    <property type="evidence" value="ECO:0007669"/>
    <property type="project" value="UniProtKB-KW"/>
</dbReference>
<sequence>MTTLLWHDGAVLDADTPVVSALDRGITVGDGVFETCALVGGTPFALTRHVDRLVRSATGMGLPAPDPDRVRDAVADLAAALGPVDGRLRITWTAGPGPMGSARGAGEPTLLVTAAAAPPAGSAPVRLVVVPWVRNERSPLVGIKATSYAENVLALAYARERGGAEALLANTRGELCEGSSSNVFVEDDGVLLTPPLASGCLGGVTRDLVLEWAREAGIAVAEQTLPLDVVHRAGHLAITSSLRGVVAVAAVDDRELPPGPLTTAVAELFTQRRADDLDP</sequence>
<name>A0ABV9DCN4_9MICO</name>
<dbReference type="InterPro" id="IPR050571">
    <property type="entry name" value="Class-IV_PLP-Dep_Aminotrnsfr"/>
</dbReference>
<keyword evidence="6" id="KW-0032">Aminotransferase</keyword>
<dbReference type="PANTHER" id="PTHR42743">
    <property type="entry name" value="AMINO-ACID AMINOTRANSFERASE"/>
    <property type="match status" value="1"/>
</dbReference>
<evidence type="ECO:0000256" key="5">
    <source>
        <dbReference type="RuleBase" id="RU004516"/>
    </source>
</evidence>
<protein>
    <submittedName>
        <fullName evidence="6">Aminotransferase class IV</fullName>
    </submittedName>
</protein>
<evidence type="ECO:0000256" key="4">
    <source>
        <dbReference type="RuleBase" id="RU004106"/>
    </source>
</evidence>
<dbReference type="RefSeq" id="WP_122824172.1">
    <property type="nucleotide sequence ID" value="NZ_CP033325.1"/>
</dbReference>
<evidence type="ECO:0000256" key="2">
    <source>
        <dbReference type="ARBA" id="ARBA00009320"/>
    </source>
</evidence>
<dbReference type="InterPro" id="IPR001544">
    <property type="entry name" value="Aminotrans_IV"/>
</dbReference>
<gene>
    <name evidence="6" type="ORF">ACFO3F_14665</name>
</gene>
<comment type="caution">
    <text evidence="6">The sequence shown here is derived from an EMBL/GenBank/DDBJ whole genome shotgun (WGS) entry which is preliminary data.</text>
</comment>
<dbReference type="InterPro" id="IPR036038">
    <property type="entry name" value="Aminotransferase-like"/>
</dbReference>
<dbReference type="Gene3D" id="3.30.470.10">
    <property type="match status" value="1"/>
</dbReference>
<dbReference type="PROSITE" id="PS00770">
    <property type="entry name" value="AA_TRANSFER_CLASS_4"/>
    <property type="match status" value="1"/>
</dbReference>
<organism evidence="6 7">
    <name type="scientific">Georgenia faecalis</name>
    <dbReference type="NCBI Taxonomy" id="2483799"/>
    <lineage>
        <taxon>Bacteria</taxon>
        <taxon>Bacillati</taxon>
        <taxon>Actinomycetota</taxon>
        <taxon>Actinomycetes</taxon>
        <taxon>Micrococcales</taxon>
        <taxon>Bogoriellaceae</taxon>
        <taxon>Georgenia</taxon>
    </lineage>
</organism>
<keyword evidence="6" id="KW-0808">Transferase</keyword>
<evidence type="ECO:0000256" key="1">
    <source>
        <dbReference type="ARBA" id="ARBA00001933"/>
    </source>
</evidence>
<proteinExistence type="inferred from homology"/>
<accession>A0ABV9DCN4</accession>
<reference evidence="7" key="1">
    <citation type="journal article" date="2019" name="Int. J. Syst. Evol. Microbiol.">
        <title>The Global Catalogue of Microorganisms (GCM) 10K type strain sequencing project: providing services to taxonomists for standard genome sequencing and annotation.</title>
        <authorList>
            <consortium name="The Broad Institute Genomics Platform"/>
            <consortium name="The Broad Institute Genome Sequencing Center for Infectious Disease"/>
            <person name="Wu L."/>
            <person name="Ma J."/>
        </authorList>
    </citation>
    <scope>NUCLEOTIDE SEQUENCE [LARGE SCALE GENOMIC DNA]</scope>
    <source>
        <strain evidence="7">JCM 3369</strain>
    </source>
</reference>
<evidence type="ECO:0000313" key="6">
    <source>
        <dbReference type="EMBL" id="MFC4556492.1"/>
    </source>
</evidence>
<keyword evidence="7" id="KW-1185">Reference proteome</keyword>
<dbReference type="SUPFAM" id="SSF56752">
    <property type="entry name" value="D-aminoacid aminotransferase-like PLP-dependent enzymes"/>
    <property type="match status" value="1"/>
</dbReference>
<evidence type="ECO:0000313" key="7">
    <source>
        <dbReference type="Proteomes" id="UP001595955"/>
    </source>
</evidence>
<evidence type="ECO:0000256" key="3">
    <source>
        <dbReference type="ARBA" id="ARBA00022898"/>
    </source>
</evidence>
<dbReference type="Proteomes" id="UP001595955">
    <property type="component" value="Unassembled WGS sequence"/>
</dbReference>
<comment type="cofactor">
    <cofactor evidence="1 5">
        <name>pyridoxal 5'-phosphate</name>
        <dbReference type="ChEBI" id="CHEBI:597326"/>
    </cofactor>
</comment>
<dbReference type="PANTHER" id="PTHR42743:SF11">
    <property type="entry name" value="AMINODEOXYCHORISMATE LYASE"/>
    <property type="match status" value="1"/>
</dbReference>
<keyword evidence="3 5" id="KW-0663">Pyridoxal phosphate</keyword>
<dbReference type="Pfam" id="PF01063">
    <property type="entry name" value="Aminotran_4"/>
    <property type="match status" value="1"/>
</dbReference>